<evidence type="ECO:0000256" key="2">
    <source>
        <dbReference type="ARBA" id="ARBA00022723"/>
    </source>
</evidence>
<dbReference type="PANTHER" id="PTHR32308">
    <property type="entry name" value="LYASE BETA SUBUNIT, PUTATIVE (AFU_ORTHOLOGUE AFUA_4G13030)-RELATED"/>
    <property type="match status" value="1"/>
</dbReference>
<reference evidence="7 9" key="1">
    <citation type="submission" date="2020-05" db="EMBL/GenBank/DDBJ databases">
        <title>FDA dAtabase for Regulatory Grade micrObial Sequences (FDA-ARGOS): Supporting development and validation of Infectious Disease Dx tests.</title>
        <authorList>
            <person name="Sproer C."/>
            <person name="Gronow S."/>
            <person name="Severitt S."/>
            <person name="Schroder I."/>
            <person name="Tallon L."/>
            <person name="Sadzewicz L."/>
            <person name="Zhao X."/>
            <person name="Vavikolanu K."/>
            <person name="Mehta A."/>
            <person name="Aluvathingal J."/>
            <person name="Nadendla S."/>
            <person name="Myers T."/>
            <person name="Yan Y."/>
            <person name="Sichtig H."/>
        </authorList>
    </citation>
    <scope>NUCLEOTIDE SEQUENCE [LARGE SCALE GENOMIC DNA]</scope>
    <source>
        <strain evidence="7 9">FDAARGOS_787</strain>
    </source>
</reference>
<dbReference type="InterPro" id="IPR011206">
    <property type="entry name" value="Citrate_lyase_beta/mcl1/mcl2"/>
</dbReference>
<dbReference type="RefSeq" id="WP_088448002.1">
    <property type="nucleotide sequence ID" value="NZ_CADIKP010000012.1"/>
</dbReference>
<feature type="binding site" evidence="5">
    <location>
        <position position="159"/>
    </location>
    <ligand>
        <name>Mg(2+)</name>
        <dbReference type="ChEBI" id="CHEBI:18420"/>
    </ligand>
</feature>
<evidence type="ECO:0000313" key="9">
    <source>
        <dbReference type="Proteomes" id="UP000509782"/>
    </source>
</evidence>
<dbReference type="EMBL" id="CP154792">
    <property type="protein sequence ID" value="XAN18096.1"/>
    <property type="molecule type" value="Genomic_DNA"/>
</dbReference>
<dbReference type="GO" id="GO:0006107">
    <property type="term" value="P:oxaloacetate metabolic process"/>
    <property type="evidence" value="ECO:0007669"/>
    <property type="project" value="TreeGrafter"/>
</dbReference>
<feature type="binding site" evidence="4">
    <location>
        <position position="132"/>
    </location>
    <ligand>
        <name>substrate</name>
    </ligand>
</feature>
<name>A0A6N0JKR0_ACHDE</name>
<protein>
    <submittedName>
        <fullName evidence="7">CoA ester lyase</fullName>
    </submittedName>
</protein>
<sequence length="296" mass="30763">MSGAAGEAALRPCRSVLYMPGSNARALARGRELDADALILDLEDAVAVSAKDEARERVAQALREGGFGRRRVVVRINALATPWGRADVARLAPLRPDALLLPKVERPEQLAEAAELAASAGAPELPLWAMVETPRAILNLAAIAGFGPPLGALVAGTSDLVKDLHARHTPARGETLAALSLTVLAARAHGLLALDGVHLDLDDAAGLEAACRQGRDLGFDGKTLIHPRQIGAANAAFGVPEAEIERARAVIAAWGEAQSRGSGVAVVDGQLVEALHVEEARRVLALARSLDADAAP</sequence>
<dbReference type="Proteomes" id="UP001446337">
    <property type="component" value="Chromosome"/>
</dbReference>
<keyword evidence="2 5" id="KW-0479">Metal-binding</keyword>
<evidence type="ECO:0000256" key="3">
    <source>
        <dbReference type="ARBA" id="ARBA00022842"/>
    </source>
</evidence>
<dbReference type="AlphaFoldDB" id="A0A6N0JKR0"/>
<evidence type="ECO:0000313" key="8">
    <source>
        <dbReference type="EMBL" id="XAN18096.1"/>
    </source>
</evidence>
<accession>A0A6N0JKR0</accession>
<evidence type="ECO:0000256" key="1">
    <source>
        <dbReference type="ARBA" id="ARBA00001946"/>
    </source>
</evidence>
<dbReference type="SUPFAM" id="SSF51621">
    <property type="entry name" value="Phosphoenolpyruvate/pyruvate domain"/>
    <property type="match status" value="1"/>
</dbReference>
<dbReference type="InterPro" id="IPR015813">
    <property type="entry name" value="Pyrv/PenolPyrv_kinase-like_dom"/>
</dbReference>
<keyword evidence="7" id="KW-0456">Lyase</keyword>
<evidence type="ECO:0000313" key="7">
    <source>
        <dbReference type="EMBL" id="QKQ47643.1"/>
    </source>
</evidence>
<dbReference type="PANTHER" id="PTHR32308:SF10">
    <property type="entry name" value="CITRATE LYASE SUBUNIT BETA"/>
    <property type="match status" value="1"/>
</dbReference>
<dbReference type="InterPro" id="IPR040442">
    <property type="entry name" value="Pyrv_kinase-like_dom_sf"/>
</dbReference>
<evidence type="ECO:0000256" key="4">
    <source>
        <dbReference type="PIRSR" id="PIRSR015582-1"/>
    </source>
</evidence>
<dbReference type="EMBL" id="CP054569">
    <property type="protein sequence ID" value="QKQ47643.1"/>
    <property type="molecule type" value="Genomic_DNA"/>
</dbReference>
<dbReference type="PIRSF" id="PIRSF015582">
    <property type="entry name" value="Cit_lyase_B"/>
    <property type="match status" value="1"/>
</dbReference>
<evidence type="ECO:0000256" key="5">
    <source>
        <dbReference type="PIRSR" id="PIRSR015582-2"/>
    </source>
</evidence>
<proteinExistence type="predicted"/>
<feature type="binding site" evidence="4">
    <location>
        <position position="75"/>
    </location>
    <ligand>
        <name>substrate</name>
    </ligand>
</feature>
<keyword evidence="10" id="KW-1185">Reference proteome</keyword>
<gene>
    <name evidence="8" type="ORF">AAIK43_08665</name>
    <name evidence="7" type="ORF">FOC81_13465</name>
</gene>
<dbReference type="Proteomes" id="UP000509782">
    <property type="component" value="Chromosome"/>
</dbReference>
<dbReference type="InterPro" id="IPR005000">
    <property type="entry name" value="Aldolase/citrate-lyase_domain"/>
</dbReference>
<comment type="cofactor">
    <cofactor evidence="1">
        <name>Mg(2+)</name>
        <dbReference type="ChEBI" id="CHEBI:18420"/>
    </cofactor>
</comment>
<dbReference type="Gene3D" id="3.20.20.60">
    <property type="entry name" value="Phosphoenolpyruvate-binding domains"/>
    <property type="match status" value="1"/>
</dbReference>
<keyword evidence="3 5" id="KW-0460">Magnesium</keyword>
<dbReference type="Pfam" id="PF03328">
    <property type="entry name" value="HpcH_HpaI"/>
    <property type="match status" value="1"/>
</dbReference>
<reference evidence="8 10" key="2">
    <citation type="submission" date="2024-05" db="EMBL/GenBank/DDBJ databases">
        <title>Achromobacter denitrificans. BP1, complete genome.</title>
        <authorList>
            <person name="Zhang B."/>
        </authorList>
    </citation>
    <scope>NUCLEOTIDE SEQUENCE [LARGE SCALE GENOMIC DNA]</scope>
    <source>
        <strain evidence="8 10">BP1</strain>
    </source>
</reference>
<evidence type="ECO:0000259" key="6">
    <source>
        <dbReference type="Pfam" id="PF03328"/>
    </source>
</evidence>
<evidence type="ECO:0000313" key="10">
    <source>
        <dbReference type="Proteomes" id="UP001446337"/>
    </source>
</evidence>
<dbReference type="GO" id="GO:0000287">
    <property type="term" value="F:magnesium ion binding"/>
    <property type="evidence" value="ECO:0007669"/>
    <property type="project" value="TreeGrafter"/>
</dbReference>
<organism evidence="7 9">
    <name type="scientific">Achromobacter denitrificans</name>
    <name type="common">Alcaligenes denitrificans</name>
    <dbReference type="NCBI Taxonomy" id="32002"/>
    <lineage>
        <taxon>Bacteria</taxon>
        <taxon>Pseudomonadati</taxon>
        <taxon>Pseudomonadota</taxon>
        <taxon>Betaproteobacteria</taxon>
        <taxon>Burkholderiales</taxon>
        <taxon>Alcaligenaceae</taxon>
        <taxon>Achromobacter</taxon>
    </lineage>
</organism>
<feature type="domain" description="HpcH/HpaI aldolase/citrate lyase" evidence="6">
    <location>
        <begin position="14"/>
        <end position="227"/>
    </location>
</feature>
<dbReference type="GO" id="GO:0016829">
    <property type="term" value="F:lyase activity"/>
    <property type="evidence" value="ECO:0007669"/>
    <property type="project" value="UniProtKB-KW"/>
</dbReference>
<feature type="binding site" evidence="5">
    <location>
        <position position="132"/>
    </location>
    <ligand>
        <name>Mg(2+)</name>
        <dbReference type="ChEBI" id="CHEBI:18420"/>
    </ligand>
</feature>